<dbReference type="GO" id="GO:0046872">
    <property type="term" value="F:metal ion binding"/>
    <property type="evidence" value="ECO:0007669"/>
    <property type="project" value="UniProtKB-KW"/>
</dbReference>
<dbReference type="Gene3D" id="3.30.830.10">
    <property type="entry name" value="Metalloenzyme, LuxS/M16 peptidase-like"/>
    <property type="match status" value="3"/>
</dbReference>
<evidence type="ECO:0000256" key="6">
    <source>
        <dbReference type="ARBA" id="ARBA00022833"/>
    </source>
</evidence>
<dbReference type="InterPro" id="IPR011249">
    <property type="entry name" value="Metalloenz_LuxS/M16"/>
</dbReference>
<evidence type="ECO:0000313" key="13">
    <source>
        <dbReference type="Proteomes" id="UP000182692"/>
    </source>
</evidence>
<feature type="domain" description="Peptidase M16 N-terminal" evidence="10">
    <location>
        <begin position="52"/>
        <end position="180"/>
    </location>
</feature>
<name>A0A1I5LRN1_9GAMM</name>
<dbReference type="InterPro" id="IPR007863">
    <property type="entry name" value="Peptidase_M16_C"/>
</dbReference>
<evidence type="ECO:0000256" key="7">
    <source>
        <dbReference type="ARBA" id="ARBA00023049"/>
    </source>
</evidence>
<dbReference type="GO" id="GO:0006508">
    <property type="term" value="P:proteolysis"/>
    <property type="evidence" value="ECO:0007669"/>
    <property type="project" value="UniProtKB-KW"/>
</dbReference>
<dbReference type="Pfam" id="PF00675">
    <property type="entry name" value="Peptidase_M16"/>
    <property type="match status" value="1"/>
</dbReference>
<evidence type="ECO:0000259" key="10">
    <source>
        <dbReference type="Pfam" id="PF00675"/>
    </source>
</evidence>
<dbReference type="EMBL" id="FOWR01000006">
    <property type="protein sequence ID" value="SFO99476.1"/>
    <property type="molecule type" value="Genomic_DNA"/>
</dbReference>
<evidence type="ECO:0000256" key="5">
    <source>
        <dbReference type="ARBA" id="ARBA00022801"/>
    </source>
</evidence>
<comment type="cofactor">
    <cofactor evidence="1">
        <name>Zn(2+)</name>
        <dbReference type="ChEBI" id="CHEBI:29105"/>
    </cofactor>
</comment>
<comment type="similarity">
    <text evidence="2 8">Belongs to the peptidase M16 family.</text>
</comment>
<gene>
    <name evidence="12" type="ORF">SAMN03084138_01019</name>
</gene>
<evidence type="ECO:0000259" key="11">
    <source>
        <dbReference type="Pfam" id="PF05193"/>
    </source>
</evidence>
<protein>
    <submittedName>
        <fullName evidence="12">Predicted Zn-dependent peptidase</fullName>
    </submittedName>
</protein>
<organism evidence="12 13">
    <name type="scientific">Enterovibrio norvegicus DSM 15893</name>
    <dbReference type="NCBI Taxonomy" id="1121869"/>
    <lineage>
        <taxon>Bacteria</taxon>
        <taxon>Pseudomonadati</taxon>
        <taxon>Pseudomonadota</taxon>
        <taxon>Gammaproteobacteria</taxon>
        <taxon>Vibrionales</taxon>
        <taxon>Vibrionaceae</taxon>
        <taxon>Enterovibrio</taxon>
    </lineage>
</organism>
<dbReference type="RefSeq" id="WP_074925594.1">
    <property type="nucleotide sequence ID" value="NZ_FOWR01000006.1"/>
</dbReference>
<reference evidence="12 13" key="1">
    <citation type="submission" date="2016-10" db="EMBL/GenBank/DDBJ databases">
        <authorList>
            <person name="de Groot N.N."/>
        </authorList>
    </citation>
    <scope>NUCLEOTIDE SEQUENCE [LARGE SCALE GENOMIC DNA]</scope>
    <source>
        <strain evidence="12 13">DSM 15893</strain>
    </source>
</reference>
<dbReference type="InterPro" id="IPR011765">
    <property type="entry name" value="Pept_M16_N"/>
</dbReference>
<dbReference type="GeneID" id="35872338"/>
<dbReference type="PANTHER" id="PTHR43690:SF17">
    <property type="entry name" value="PROTEIN YHJJ"/>
    <property type="match status" value="1"/>
</dbReference>
<proteinExistence type="inferred from homology"/>
<evidence type="ECO:0000256" key="3">
    <source>
        <dbReference type="ARBA" id="ARBA00022670"/>
    </source>
</evidence>
<evidence type="ECO:0000256" key="2">
    <source>
        <dbReference type="ARBA" id="ARBA00007261"/>
    </source>
</evidence>
<dbReference type="OrthoDB" id="9811314at2"/>
<evidence type="ECO:0000256" key="9">
    <source>
        <dbReference type="SAM" id="SignalP"/>
    </source>
</evidence>
<keyword evidence="3" id="KW-0645">Protease</keyword>
<feature type="signal peptide" evidence="9">
    <location>
        <begin position="1"/>
        <end position="23"/>
    </location>
</feature>
<keyword evidence="4" id="KW-0479">Metal-binding</keyword>
<keyword evidence="7" id="KW-0482">Metalloprotease</keyword>
<accession>A0A1I5LRN1</accession>
<dbReference type="Proteomes" id="UP000182692">
    <property type="component" value="Unassembled WGS sequence"/>
</dbReference>
<dbReference type="STRING" id="1121869.SAMN03084138_01019"/>
<dbReference type="InterPro" id="IPR050626">
    <property type="entry name" value="Peptidase_M16"/>
</dbReference>
<feature type="chain" id="PRO_5010278747" evidence="9">
    <location>
        <begin position="24"/>
        <end position="921"/>
    </location>
</feature>
<dbReference type="SUPFAM" id="SSF63411">
    <property type="entry name" value="LuxS/MPP-like metallohydrolase"/>
    <property type="match status" value="3"/>
</dbReference>
<feature type="domain" description="Peptidase M16 C-terminal" evidence="11">
    <location>
        <begin position="201"/>
        <end position="376"/>
    </location>
</feature>
<sequence>MRFRIPSLLMVLLLVGCSSLSISPPLTTDQHWISETLPNGFRYHLYPIEGQDVELRLIVNVGSLNERENERGYAHFIEHMAFNGTTHFPNNSVFNEFAAVGVQFGPDINAVTDYGRTVYQLSLPDDEKLDEALRWFRDIGDGISLGEKGVKNEIAVIFGEWRLDNKAQSSWQLQVYDDVLNDTPYVDRDPIGTEQTLTQANATSLSRFYKKWYSANRMQLVVVGDMNALALQQVIHHDFASLPTESNIPERHVLPDAQEGFQFPLTVLGQQGQSPAIVVNIKEGQYTPASTLKEQRARWLDWMVTDAIQLRLEEQLDRRAINNNGVYSNVSFVPGWNVYEFTVDHNQQTRDDVVDAVARDFASLRDIGIGESEFQLLFEQYQNIDFSMDSYSSIDNAENAVSNLYINRLPQDAFEEHDNFQRFLNELLREDINARLRELLSPSTMSLTIAYGRGESLASADALKRDFFDAVAQAGEDVTIEYKQVQMPQPTPVVSPDFPPKAVSRDLYQWMLPNDVPTTFYQMDDGTGYSHVVLQAKGGLSSLTRRERAAVNMLYETYRRGSVDDIDLNDFYHYVDGLSASIVPSVYANVHNIALSTSSDTLAESLNALRFLIEHIAPDEQAFYREKSRLLARLNSVKSSSYDEFERASLQLMYPDDSFESQLNLEDYEQLTFNDVVAVYQRLFADLGNMKVYVASDLPPSVIQHLTGTYLGSLSTQRPPSKISPVVLHEKGGRVVLATSPEYRTYIEKIFVLKVKRRDVEQFFAEDMLNRVIQARYNAIMRERFGFDYDPYFYAWTWDGEKVLVAMFTALIDPEREEELQRRWPAIQAELMRPVSQQERNNAGVQLSREINSITRDSHQLIGALARYDTWGYGVEGLLAPEDVVKRIDLEKLNALAASIFAAKTQFENILRPAYDVISTK</sequence>
<dbReference type="GO" id="GO:0004222">
    <property type="term" value="F:metalloendopeptidase activity"/>
    <property type="evidence" value="ECO:0007669"/>
    <property type="project" value="InterPro"/>
</dbReference>
<keyword evidence="5" id="KW-0378">Hydrolase</keyword>
<evidence type="ECO:0000313" key="12">
    <source>
        <dbReference type="EMBL" id="SFO99476.1"/>
    </source>
</evidence>
<dbReference type="PROSITE" id="PS51257">
    <property type="entry name" value="PROKAR_LIPOPROTEIN"/>
    <property type="match status" value="1"/>
</dbReference>
<dbReference type="AlphaFoldDB" id="A0A1I5LRN1"/>
<dbReference type="PANTHER" id="PTHR43690">
    <property type="entry name" value="NARDILYSIN"/>
    <property type="match status" value="1"/>
</dbReference>
<evidence type="ECO:0000256" key="4">
    <source>
        <dbReference type="ARBA" id="ARBA00022723"/>
    </source>
</evidence>
<dbReference type="Pfam" id="PF05193">
    <property type="entry name" value="Peptidase_M16_C"/>
    <property type="match status" value="1"/>
</dbReference>
<dbReference type="PROSITE" id="PS00143">
    <property type="entry name" value="INSULINASE"/>
    <property type="match status" value="1"/>
</dbReference>
<dbReference type="InterPro" id="IPR001431">
    <property type="entry name" value="Pept_M16_Zn_BS"/>
</dbReference>
<evidence type="ECO:0000256" key="8">
    <source>
        <dbReference type="RuleBase" id="RU004447"/>
    </source>
</evidence>
<keyword evidence="9" id="KW-0732">Signal</keyword>
<evidence type="ECO:0000256" key="1">
    <source>
        <dbReference type="ARBA" id="ARBA00001947"/>
    </source>
</evidence>
<keyword evidence="6" id="KW-0862">Zinc</keyword>